<gene>
    <name evidence="1" type="ORF">AB8Z38_34320</name>
</gene>
<evidence type="ECO:0000313" key="1">
    <source>
        <dbReference type="EMBL" id="XDV57546.1"/>
    </source>
</evidence>
<dbReference type="EMBL" id="CP165734">
    <property type="protein sequence ID" value="XDV57546.1"/>
    <property type="molecule type" value="Genomic_DNA"/>
</dbReference>
<organism evidence="1">
    <name type="scientific">Bradyrhizobium sp. LLZ17</name>
    <dbReference type="NCBI Taxonomy" id="3239388"/>
    <lineage>
        <taxon>Bacteria</taxon>
        <taxon>Pseudomonadati</taxon>
        <taxon>Pseudomonadota</taxon>
        <taxon>Alphaproteobacteria</taxon>
        <taxon>Hyphomicrobiales</taxon>
        <taxon>Nitrobacteraceae</taxon>
        <taxon>Bradyrhizobium</taxon>
    </lineage>
</organism>
<sequence>MLSPNKGVDLAVKLKSDRRHYGILCGKSGAVDRHLQKEGKMVLIETSVDVQN</sequence>
<dbReference type="AlphaFoldDB" id="A0AB39XL24"/>
<reference evidence="1" key="1">
    <citation type="submission" date="2024-08" db="EMBL/GenBank/DDBJ databases">
        <authorList>
            <person name="Chaddad Z."/>
            <person name="Lamrabet M."/>
            <person name="Bouhnik O."/>
            <person name="Alami S."/>
            <person name="Wipf D."/>
            <person name="Courty P.E."/>
            <person name="Missbah El Idrissi M."/>
        </authorList>
    </citation>
    <scope>NUCLEOTIDE SEQUENCE</scope>
    <source>
        <strain evidence="1">LLZ17</strain>
    </source>
</reference>
<proteinExistence type="predicted"/>
<name>A0AB39XL24_9BRAD</name>
<accession>A0AB39XL24</accession>
<protein>
    <submittedName>
        <fullName evidence="1">Uncharacterized protein</fullName>
    </submittedName>
</protein>
<dbReference type="RefSeq" id="WP_369721967.1">
    <property type="nucleotide sequence ID" value="NZ_CP165734.1"/>
</dbReference>